<accession>A0A0M3K209</accession>
<comment type="catalytic activity">
    <reaction evidence="4">
        <text>RX + glutathione = an S-substituted glutathione + a halide anion + H(+)</text>
        <dbReference type="Rhea" id="RHEA:16437"/>
        <dbReference type="ChEBI" id="CHEBI:15378"/>
        <dbReference type="ChEBI" id="CHEBI:16042"/>
        <dbReference type="ChEBI" id="CHEBI:17792"/>
        <dbReference type="ChEBI" id="CHEBI:57925"/>
        <dbReference type="ChEBI" id="CHEBI:90779"/>
        <dbReference type="EC" id="2.5.1.18"/>
    </reaction>
</comment>
<dbReference type="Proteomes" id="UP000267096">
    <property type="component" value="Unassembled WGS sequence"/>
</dbReference>
<evidence type="ECO:0000259" key="7">
    <source>
        <dbReference type="Pfam" id="PF01323"/>
    </source>
</evidence>
<feature type="domain" description="DSBA-like thioredoxin" evidence="7">
    <location>
        <begin position="3"/>
        <end position="157"/>
    </location>
</feature>
<evidence type="ECO:0000313" key="10">
    <source>
        <dbReference type="WBParaSite" id="ASIM_0001492401-mRNA-1"/>
    </source>
</evidence>
<dbReference type="OrthoDB" id="4664297at2759"/>
<protein>
    <recommendedName>
        <fullName evidence="5">Glutathione S-transferase kappa 1</fullName>
        <ecNumber evidence="2">2.5.1.18</ecNumber>
    </recommendedName>
    <alternativeName>
        <fullName evidence="6">GST class-kappa</fullName>
    </alternativeName>
</protein>
<comment type="similarity">
    <text evidence="1">Belongs to the GST superfamily. Kappa family.</text>
</comment>
<evidence type="ECO:0000256" key="2">
    <source>
        <dbReference type="ARBA" id="ARBA00012452"/>
    </source>
</evidence>
<dbReference type="GO" id="GO:0005739">
    <property type="term" value="C:mitochondrion"/>
    <property type="evidence" value="ECO:0007669"/>
    <property type="project" value="TreeGrafter"/>
</dbReference>
<dbReference type="FunFam" id="3.40.30.10:FF:000096">
    <property type="entry name" value="Glutathione S-transferase kappa"/>
    <property type="match status" value="1"/>
</dbReference>
<dbReference type="SUPFAM" id="SSF52833">
    <property type="entry name" value="Thioredoxin-like"/>
    <property type="match status" value="1"/>
</dbReference>
<dbReference type="GO" id="GO:0004364">
    <property type="term" value="F:glutathione transferase activity"/>
    <property type="evidence" value="ECO:0007669"/>
    <property type="project" value="UniProtKB-EC"/>
</dbReference>
<dbReference type="InterPro" id="IPR001853">
    <property type="entry name" value="DSBA-like_thioredoxin_dom"/>
</dbReference>
<evidence type="ECO:0000256" key="6">
    <source>
        <dbReference type="ARBA" id="ARBA00083519"/>
    </source>
</evidence>
<dbReference type="InterPro" id="IPR036249">
    <property type="entry name" value="Thioredoxin-like_sf"/>
</dbReference>
<evidence type="ECO:0000256" key="3">
    <source>
        <dbReference type="ARBA" id="ARBA00022679"/>
    </source>
</evidence>
<dbReference type="InterPro" id="IPR051924">
    <property type="entry name" value="GST_Kappa/NadH"/>
</dbReference>
<keyword evidence="9" id="KW-1185">Reference proteome</keyword>
<evidence type="ECO:0000256" key="1">
    <source>
        <dbReference type="ARBA" id="ARBA00006494"/>
    </source>
</evidence>
<evidence type="ECO:0000256" key="5">
    <source>
        <dbReference type="ARBA" id="ARBA00073833"/>
    </source>
</evidence>
<dbReference type="PANTHER" id="PTHR42943">
    <property type="entry name" value="GLUTATHIONE S-TRANSFERASE KAPPA"/>
    <property type="match status" value="1"/>
</dbReference>
<organism evidence="10">
    <name type="scientific">Anisakis simplex</name>
    <name type="common">Herring worm</name>
    <dbReference type="NCBI Taxonomy" id="6269"/>
    <lineage>
        <taxon>Eukaryota</taxon>
        <taxon>Metazoa</taxon>
        <taxon>Ecdysozoa</taxon>
        <taxon>Nematoda</taxon>
        <taxon>Chromadorea</taxon>
        <taxon>Rhabditida</taxon>
        <taxon>Spirurina</taxon>
        <taxon>Ascaridomorpha</taxon>
        <taxon>Ascaridoidea</taxon>
        <taxon>Anisakidae</taxon>
        <taxon>Anisakis</taxon>
        <taxon>Anisakis simplex complex</taxon>
    </lineage>
</organism>
<name>A0A0M3K209_ANISI</name>
<evidence type="ECO:0000313" key="8">
    <source>
        <dbReference type="EMBL" id="VDK52086.1"/>
    </source>
</evidence>
<dbReference type="GO" id="GO:0006749">
    <property type="term" value="P:glutathione metabolic process"/>
    <property type="evidence" value="ECO:0007669"/>
    <property type="project" value="TreeGrafter"/>
</dbReference>
<dbReference type="GO" id="GO:0005777">
    <property type="term" value="C:peroxisome"/>
    <property type="evidence" value="ECO:0007669"/>
    <property type="project" value="TreeGrafter"/>
</dbReference>
<gene>
    <name evidence="8" type="ORF">ASIM_LOCUS14334</name>
</gene>
<dbReference type="Gene3D" id="3.40.30.10">
    <property type="entry name" value="Glutaredoxin"/>
    <property type="match status" value="1"/>
</dbReference>
<dbReference type="GO" id="GO:0004602">
    <property type="term" value="F:glutathione peroxidase activity"/>
    <property type="evidence" value="ECO:0007669"/>
    <property type="project" value="TreeGrafter"/>
</dbReference>
<dbReference type="PANTHER" id="PTHR42943:SF2">
    <property type="entry name" value="GLUTATHIONE S-TRANSFERASE KAPPA 1"/>
    <property type="match status" value="1"/>
</dbReference>
<dbReference type="EC" id="2.5.1.18" evidence="2"/>
<evidence type="ECO:0000256" key="4">
    <source>
        <dbReference type="ARBA" id="ARBA00047960"/>
    </source>
</evidence>
<reference evidence="8 9" key="2">
    <citation type="submission" date="2018-11" db="EMBL/GenBank/DDBJ databases">
        <authorList>
            <consortium name="Pathogen Informatics"/>
        </authorList>
    </citation>
    <scope>NUCLEOTIDE SEQUENCE [LARGE SCALE GENOMIC DNA]</scope>
</reference>
<dbReference type="WBParaSite" id="ASIM_0001492401-mRNA-1">
    <property type="protein sequence ID" value="ASIM_0001492401-mRNA-1"/>
    <property type="gene ID" value="ASIM_0001492401"/>
</dbReference>
<keyword evidence="3" id="KW-0808">Transferase</keyword>
<dbReference type="AlphaFoldDB" id="A0A0M3K209"/>
<sequence>MIVPAKAMYMAKDLQRSADYWSVKIKPPKNPTDTILNKGSMLAQRFLTVIDMEEKDHLEQAARELWERVWLRNETIHNVEDLEVVRLRFASSKTSLPNGAALIAKCGSEAVKEMLKKRTETAVKQGCFGAPWIVVHKDQRELCFFGSDRLPLIAHTIGCAFQGPQPQP</sequence>
<reference evidence="10" key="1">
    <citation type="submission" date="2017-02" db="UniProtKB">
        <authorList>
            <consortium name="WormBaseParasite"/>
        </authorList>
    </citation>
    <scope>IDENTIFICATION</scope>
</reference>
<dbReference type="EMBL" id="UYRR01031707">
    <property type="protein sequence ID" value="VDK52086.1"/>
    <property type="molecule type" value="Genomic_DNA"/>
</dbReference>
<evidence type="ECO:0000313" key="9">
    <source>
        <dbReference type="Proteomes" id="UP000267096"/>
    </source>
</evidence>
<dbReference type="Pfam" id="PF01323">
    <property type="entry name" value="DSBA"/>
    <property type="match status" value="1"/>
</dbReference>
<proteinExistence type="inferred from homology"/>